<evidence type="ECO:0000256" key="10">
    <source>
        <dbReference type="ARBA" id="ARBA00023158"/>
    </source>
</evidence>
<keyword evidence="10" id="KW-0943">RNA-mediated gene silencing</keyword>
<keyword evidence="8" id="KW-0460">Magnesium</keyword>
<evidence type="ECO:0000256" key="4">
    <source>
        <dbReference type="ARBA" id="ARBA00022603"/>
    </source>
</evidence>
<sequence>MGTSEEQDDSLDWIVRNNCKEKKSAIFHPPMGVQRRDEVVRIVSSMEKANITVCDLGCGFPDLICRLSSIPNIRRAIGVDIDLATLKIGSNDLQLESQSCRRDRPFQAILYHGDICSYDQRLHGVDVVTCIEVIEHMDFESVDKVVKVVFDQVQPMVAIFSTPNAELNVALGLQPGQFRHSDHMFEWTREQFSTWCTNVVGNYPDYRVEHYGIGSLDSLHTSMYGHCSQFALFTRKSDARRKTVTSKLDGCPSDMHPFVEVYRVDFWLRLSSRLLYMVKIAVDELADVLIAKHGGPVDDEFNGIGRWIPVDELHKCLSIRDYFQTAGDLSAAMYSLGFAIDLRSDTVFLSAFEQ</sequence>
<evidence type="ECO:0000256" key="8">
    <source>
        <dbReference type="ARBA" id="ARBA00022842"/>
    </source>
</evidence>
<keyword evidence="7" id="KW-0479">Metal-binding</keyword>
<dbReference type="Proteomes" id="UP000030764">
    <property type="component" value="Unassembled WGS sequence"/>
</dbReference>
<evidence type="ECO:0000313" key="13">
    <source>
        <dbReference type="EMBL" id="KFD52002.1"/>
    </source>
</evidence>
<dbReference type="EC" id="2.1.1.386" evidence="11"/>
<reference evidence="13 14" key="1">
    <citation type="journal article" date="2014" name="Nat. Genet.">
        <title>Genome and transcriptome of the porcine whipworm Trichuris suis.</title>
        <authorList>
            <person name="Jex A.R."/>
            <person name="Nejsum P."/>
            <person name="Schwarz E.M."/>
            <person name="Hu L."/>
            <person name="Young N.D."/>
            <person name="Hall R.S."/>
            <person name="Korhonen P.K."/>
            <person name="Liao S."/>
            <person name="Thamsborg S."/>
            <person name="Xia J."/>
            <person name="Xu P."/>
            <person name="Wang S."/>
            <person name="Scheerlinck J.P."/>
            <person name="Hofmann A."/>
            <person name="Sternberg P.W."/>
            <person name="Wang J."/>
            <person name="Gasser R.B."/>
        </authorList>
    </citation>
    <scope>NUCLEOTIDE SEQUENCE [LARGE SCALE GENOMIC DNA]</scope>
    <source>
        <strain evidence="13">DCEP-RM93M</strain>
    </source>
</reference>
<dbReference type="EMBL" id="KL363233">
    <property type="protein sequence ID" value="KFD52002.1"/>
    <property type="molecule type" value="Genomic_DNA"/>
</dbReference>
<comment type="similarity">
    <text evidence="2">Belongs to the methyltransferase superfamily. HEN1 family.</text>
</comment>
<dbReference type="PANTHER" id="PTHR21404:SF3">
    <property type="entry name" value="SMALL RNA 2'-O-METHYLTRANSFERASE"/>
    <property type="match status" value="1"/>
</dbReference>
<keyword evidence="6" id="KW-0949">S-adenosyl-L-methionine</keyword>
<dbReference type="PANTHER" id="PTHR21404">
    <property type="entry name" value="HEN1"/>
    <property type="match status" value="1"/>
</dbReference>
<dbReference type="InterPro" id="IPR026610">
    <property type="entry name" value="Hen1"/>
</dbReference>
<gene>
    <name evidence="13" type="ORF">M513_07134</name>
</gene>
<evidence type="ECO:0000256" key="6">
    <source>
        <dbReference type="ARBA" id="ARBA00022691"/>
    </source>
</evidence>
<dbReference type="AlphaFoldDB" id="A0A085M456"/>
<comment type="catalytic activity">
    <reaction evidence="12">
        <text>small RNA 3'-end nucleotide + S-adenosyl-L-methionine = small RNA 3'-end 2'-O-methylnucleotide + S-adenosyl-L-homocysteine + H(+)</text>
        <dbReference type="Rhea" id="RHEA:37887"/>
        <dbReference type="Rhea" id="RHEA-COMP:10415"/>
        <dbReference type="Rhea" id="RHEA-COMP:10416"/>
        <dbReference type="ChEBI" id="CHEBI:15378"/>
        <dbReference type="ChEBI" id="CHEBI:57856"/>
        <dbReference type="ChEBI" id="CHEBI:59789"/>
        <dbReference type="ChEBI" id="CHEBI:74896"/>
        <dbReference type="ChEBI" id="CHEBI:74898"/>
        <dbReference type="EC" id="2.1.1.386"/>
    </reaction>
</comment>
<comment type="cofactor">
    <cofactor evidence="1">
        <name>Mg(2+)</name>
        <dbReference type="ChEBI" id="CHEBI:18420"/>
    </cofactor>
</comment>
<keyword evidence="5" id="KW-0808">Transferase</keyword>
<keyword evidence="9" id="KW-0694">RNA-binding</keyword>
<name>A0A085M456_9BILA</name>
<keyword evidence="4" id="KW-0489">Methyltransferase</keyword>
<dbReference type="Gene3D" id="3.40.50.150">
    <property type="entry name" value="Vaccinia Virus protein VP39"/>
    <property type="match status" value="1"/>
</dbReference>
<dbReference type="GO" id="GO:0030422">
    <property type="term" value="P:siRNA processing"/>
    <property type="evidence" value="ECO:0007669"/>
    <property type="project" value="TreeGrafter"/>
</dbReference>
<evidence type="ECO:0000256" key="2">
    <source>
        <dbReference type="ARBA" id="ARBA00009026"/>
    </source>
</evidence>
<accession>A0A085M456</accession>
<evidence type="ECO:0000256" key="1">
    <source>
        <dbReference type="ARBA" id="ARBA00001946"/>
    </source>
</evidence>
<dbReference type="GO" id="GO:0005634">
    <property type="term" value="C:nucleus"/>
    <property type="evidence" value="ECO:0007669"/>
    <property type="project" value="TreeGrafter"/>
</dbReference>
<evidence type="ECO:0000313" key="14">
    <source>
        <dbReference type="Proteomes" id="UP000030764"/>
    </source>
</evidence>
<dbReference type="SUPFAM" id="SSF53335">
    <property type="entry name" value="S-adenosyl-L-methionine-dependent methyltransferases"/>
    <property type="match status" value="1"/>
</dbReference>
<dbReference type="GO" id="GO:0046872">
    <property type="term" value="F:metal ion binding"/>
    <property type="evidence" value="ECO:0007669"/>
    <property type="project" value="UniProtKB-KW"/>
</dbReference>
<dbReference type="GO" id="GO:0003723">
    <property type="term" value="F:RNA binding"/>
    <property type="evidence" value="ECO:0007669"/>
    <property type="project" value="UniProtKB-KW"/>
</dbReference>
<dbReference type="GO" id="GO:0001510">
    <property type="term" value="P:RNA methylation"/>
    <property type="evidence" value="ECO:0007669"/>
    <property type="project" value="InterPro"/>
</dbReference>
<proteinExistence type="inferred from homology"/>
<dbReference type="GO" id="GO:0034587">
    <property type="term" value="P:piRNA processing"/>
    <property type="evidence" value="ECO:0007669"/>
    <property type="project" value="TreeGrafter"/>
</dbReference>
<dbReference type="GO" id="GO:0005737">
    <property type="term" value="C:cytoplasm"/>
    <property type="evidence" value="ECO:0007669"/>
    <property type="project" value="TreeGrafter"/>
</dbReference>
<evidence type="ECO:0000256" key="12">
    <source>
        <dbReference type="ARBA" id="ARBA00048418"/>
    </source>
</evidence>
<evidence type="ECO:0000256" key="9">
    <source>
        <dbReference type="ARBA" id="ARBA00022884"/>
    </source>
</evidence>
<dbReference type="InterPro" id="IPR029063">
    <property type="entry name" value="SAM-dependent_MTases_sf"/>
</dbReference>
<evidence type="ECO:0000256" key="5">
    <source>
        <dbReference type="ARBA" id="ARBA00022679"/>
    </source>
</evidence>
<evidence type="ECO:0000256" key="3">
    <source>
        <dbReference type="ARBA" id="ARBA00021330"/>
    </source>
</evidence>
<organism evidence="13 14">
    <name type="scientific">Trichuris suis</name>
    <name type="common">pig whipworm</name>
    <dbReference type="NCBI Taxonomy" id="68888"/>
    <lineage>
        <taxon>Eukaryota</taxon>
        <taxon>Metazoa</taxon>
        <taxon>Ecdysozoa</taxon>
        <taxon>Nematoda</taxon>
        <taxon>Enoplea</taxon>
        <taxon>Dorylaimia</taxon>
        <taxon>Trichinellida</taxon>
        <taxon>Trichuridae</taxon>
        <taxon>Trichuris</taxon>
    </lineage>
</organism>
<keyword evidence="14" id="KW-1185">Reference proteome</keyword>
<protein>
    <recommendedName>
        <fullName evidence="3">Small RNA 2'-O-methyltransferase</fullName>
        <ecNumber evidence="11">2.1.1.386</ecNumber>
    </recommendedName>
</protein>
<dbReference type="GO" id="GO:0090486">
    <property type="term" value="F:small RNA 2'-O-methyltransferase activity"/>
    <property type="evidence" value="ECO:0007669"/>
    <property type="project" value="UniProtKB-EC"/>
</dbReference>
<evidence type="ECO:0000256" key="7">
    <source>
        <dbReference type="ARBA" id="ARBA00022723"/>
    </source>
</evidence>
<evidence type="ECO:0000256" key="11">
    <source>
        <dbReference type="ARBA" id="ARBA00035025"/>
    </source>
</evidence>